<feature type="transmembrane region" description="Helical" evidence="1">
    <location>
        <begin position="148"/>
        <end position="171"/>
    </location>
</feature>
<feature type="transmembrane region" description="Helical" evidence="1">
    <location>
        <begin position="312"/>
        <end position="335"/>
    </location>
</feature>
<evidence type="ECO:0000259" key="2">
    <source>
        <dbReference type="PROSITE" id="PS50850"/>
    </source>
</evidence>
<evidence type="ECO:0000256" key="1">
    <source>
        <dbReference type="SAM" id="Phobius"/>
    </source>
</evidence>
<comment type="caution">
    <text evidence="3">The sequence shown here is derived from an EMBL/GenBank/DDBJ whole genome shotgun (WGS) entry which is preliminary data.</text>
</comment>
<protein>
    <recommendedName>
        <fullName evidence="2">Major facilitator superfamily (MFS) profile domain-containing protein</fullName>
    </recommendedName>
</protein>
<dbReference type="InterPro" id="IPR020846">
    <property type="entry name" value="MFS_dom"/>
</dbReference>
<feature type="transmembrane region" description="Helical" evidence="1">
    <location>
        <begin position="84"/>
        <end position="103"/>
    </location>
</feature>
<organism evidence="3 4">
    <name type="scientific">miscellaneous Crenarchaeota group-15 archaeon DG-45</name>
    <dbReference type="NCBI Taxonomy" id="1685127"/>
    <lineage>
        <taxon>Archaea</taxon>
        <taxon>Candidatus Bathyarchaeota</taxon>
        <taxon>MCG-15</taxon>
    </lineage>
</organism>
<accession>A0A0M0BPW7</accession>
<feature type="transmembrane region" description="Helical" evidence="1">
    <location>
        <begin position="347"/>
        <end position="368"/>
    </location>
</feature>
<gene>
    <name evidence="3" type="ORF">AC482_03880</name>
</gene>
<dbReference type="GO" id="GO:0022857">
    <property type="term" value="F:transmembrane transporter activity"/>
    <property type="evidence" value="ECO:0007669"/>
    <property type="project" value="InterPro"/>
</dbReference>
<dbReference type="InterPro" id="IPR036259">
    <property type="entry name" value="MFS_trans_sf"/>
</dbReference>
<dbReference type="InterPro" id="IPR011701">
    <property type="entry name" value="MFS"/>
</dbReference>
<feature type="transmembrane region" description="Helical" evidence="1">
    <location>
        <begin position="287"/>
        <end position="306"/>
    </location>
</feature>
<feature type="transmembrane region" description="Helical" evidence="1">
    <location>
        <begin position="374"/>
        <end position="394"/>
    </location>
</feature>
<dbReference type="Proteomes" id="UP000037210">
    <property type="component" value="Unassembled WGS sequence"/>
</dbReference>
<keyword evidence="1" id="KW-1133">Transmembrane helix</keyword>
<feature type="transmembrane region" description="Helical" evidence="1">
    <location>
        <begin position="58"/>
        <end position="77"/>
    </location>
</feature>
<dbReference type="Pfam" id="PF07690">
    <property type="entry name" value="MFS_1"/>
    <property type="match status" value="1"/>
</dbReference>
<dbReference type="SUPFAM" id="SSF103473">
    <property type="entry name" value="MFS general substrate transporter"/>
    <property type="match status" value="1"/>
</dbReference>
<dbReference type="EMBL" id="LFWZ01000032">
    <property type="protein sequence ID" value="KON30410.1"/>
    <property type="molecule type" value="Genomic_DNA"/>
</dbReference>
<keyword evidence="1" id="KW-0472">Membrane</keyword>
<reference evidence="3 4" key="1">
    <citation type="submission" date="2015-06" db="EMBL/GenBank/DDBJ databases">
        <title>New insights into the roles of widespread benthic archaea in carbon and nitrogen cycling.</title>
        <authorList>
            <person name="Lazar C.S."/>
            <person name="Baker B.J."/>
            <person name="Seitz K.W."/>
            <person name="Hyde A.S."/>
            <person name="Dick G.J."/>
            <person name="Hinrichs K.-U."/>
            <person name="Teske A.P."/>
        </authorList>
    </citation>
    <scope>NUCLEOTIDE SEQUENCE [LARGE SCALE GENOMIC DNA]</scope>
    <source>
        <strain evidence="3">DG-45</strain>
    </source>
</reference>
<feature type="transmembrane region" description="Helical" evidence="1">
    <location>
        <begin position="256"/>
        <end position="275"/>
    </location>
</feature>
<keyword evidence="1" id="KW-0812">Transmembrane</keyword>
<proteinExistence type="predicted"/>
<dbReference type="PROSITE" id="PS50850">
    <property type="entry name" value="MFS"/>
    <property type="match status" value="1"/>
</dbReference>
<sequence>MKHQPPSAKDEDMESRRSGFVTMLLFLASTHFMLHVYTELLPALLPTLRAELGVSLPQASLLVSIPLLVQILVNIPAGVASDRNAGAVMAVSFLINIVAAALIPASREFLMLLAGFSLFAVASTFYHPPGLKAASELNVSRMNLAMGAHIAAGSTGIAIGPIVLGLLMPLWGWRASFYLWMPPSLVFAVVSYLYMRRRSAAPVDADARTHRDVRSLLTSNFLLILLIGALAEAAFINFSTYITTFFTDVKGMAPSLASILFGLGPLAGIVGAFGGGFAGDRFGQERMAIMLTLAIAAALALIPLAPGVASSAAMYIVCRSLIASCIPLLNSMVAFNSDAERRSLAFSIYFVVMNIAGAVATSATSLIVEARGAAMMFPVSIAIIAPVVALIALVKRRGTP</sequence>
<feature type="transmembrane region" description="Helical" evidence="1">
    <location>
        <begin position="216"/>
        <end position="236"/>
    </location>
</feature>
<feature type="domain" description="Major facilitator superfamily (MFS) profile" evidence="2">
    <location>
        <begin position="23"/>
        <end position="397"/>
    </location>
</feature>
<dbReference type="AlphaFoldDB" id="A0A0M0BPW7"/>
<dbReference type="PANTHER" id="PTHR43129:SF1">
    <property type="entry name" value="FOSMIDOMYCIN RESISTANCE PROTEIN"/>
    <property type="match status" value="1"/>
</dbReference>
<evidence type="ECO:0000313" key="4">
    <source>
        <dbReference type="Proteomes" id="UP000037210"/>
    </source>
</evidence>
<name>A0A0M0BPW7_9ARCH</name>
<evidence type="ECO:0000313" key="3">
    <source>
        <dbReference type="EMBL" id="KON30410.1"/>
    </source>
</evidence>
<feature type="transmembrane region" description="Helical" evidence="1">
    <location>
        <begin position="20"/>
        <end position="38"/>
    </location>
</feature>
<dbReference type="Gene3D" id="1.20.1250.20">
    <property type="entry name" value="MFS general substrate transporter like domains"/>
    <property type="match status" value="2"/>
</dbReference>
<feature type="transmembrane region" description="Helical" evidence="1">
    <location>
        <begin position="177"/>
        <end position="195"/>
    </location>
</feature>
<feature type="transmembrane region" description="Helical" evidence="1">
    <location>
        <begin position="109"/>
        <end position="127"/>
    </location>
</feature>
<dbReference type="GO" id="GO:0005886">
    <property type="term" value="C:plasma membrane"/>
    <property type="evidence" value="ECO:0007669"/>
    <property type="project" value="TreeGrafter"/>
</dbReference>
<dbReference type="PANTHER" id="PTHR43129">
    <property type="entry name" value="FOSMIDOMYCIN RESISTANCE PROTEIN"/>
    <property type="match status" value="1"/>
</dbReference>